<dbReference type="GO" id="GO:0051607">
    <property type="term" value="P:defense response to virus"/>
    <property type="evidence" value="ECO:0007669"/>
    <property type="project" value="UniProtKB-UniRule"/>
</dbReference>
<dbReference type="InterPro" id="IPR021127">
    <property type="entry name" value="CRISPR_associated_Cas2"/>
</dbReference>
<organism evidence="11">
    <name type="scientific">Uncultured Desulfatiglans sp</name>
    <dbReference type="NCBI Taxonomy" id="1748965"/>
    <lineage>
        <taxon>Bacteria</taxon>
        <taxon>Pseudomonadati</taxon>
        <taxon>Thermodesulfobacteriota</taxon>
        <taxon>Desulfobacteria</taxon>
        <taxon>Desulfatiglandales</taxon>
        <taxon>Desulfatiglandaceae</taxon>
        <taxon>Desulfatiglans</taxon>
        <taxon>environmental samples</taxon>
    </lineage>
</organism>
<dbReference type="AlphaFoldDB" id="A0A653A9G4"/>
<evidence type="ECO:0000256" key="6">
    <source>
        <dbReference type="ARBA" id="ARBA00022801"/>
    </source>
</evidence>
<dbReference type="EMBL" id="UPXX01000027">
    <property type="protein sequence ID" value="VBB44568.1"/>
    <property type="molecule type" value="Genomic_DNA"/>
</dbReference>
<sequence length="92" mass="10715">MFYLICFDIVDDKVRNRVAKALKGAGTRVQKSVFECADLNEKQFLKLKDRIERLIDFTEDSVRYYRQCGGCLSHFEFSGVGEQPEKRKFAVL</sequence>
<accession>A0A653A9G4</accession>
<dbReference type="GO" id="GO:0004521">
    <property type="term" value="F:RNA endonuclease activity"/>
    <property type="evidence" value="ECO:0007669"/>
    <property type="project" value="UniProtKB-UniRule"/>
</dbReference>
<evidence type="ECO:0000256" key="4">
    <source>
        <dbReference type="ARBA" id="ARBA00022723"/>
    </source>
</evidence>
<evidence type="ECO:0000256" key="2">
    <source>
        <dbReference type="ARBA" id="ARBA00009959"/>
    </source>
</evidence>
<dbReference type="InterPro" id="IPR019199">
    <property type="entry name" value="Virulence_VapD/CRISPR_Cas2"/>
</dbReference>
<dbReference type="Gene3D" id="3.30.70.240">
    <property type="match status" value="1"/>
</dbReference>
<evidence type="ECO:0000256" key="8">
    <source>
        <dbReference type="ARBA" id="ARBA00023118"/>
    </source>
</evidence>
<evidence type="ECO:0000256" key="7">
    <source>
        <dbReference type="ARBA" id="ARBA00022842"/>
    </source>
</evidence>
<feature type="binding site" evidence="9">
    <location>
        <position position="8"/>
    </location>
    <ligand>
        <name>Mg(2+)</name>
        <dbReference type="ChEBI" id="CHEBI:18420"/>
        <note>catalytic</note>
    </ligand>
</feature>
<comment type="similarity">
    <text evidence="2 9 10">Belongs to the CRISPR-associated endoribonuclease Cas2 protein family.</text>
</comment>
<dbReference type="HAMAP" id="MF_01471">
    <property type="entry name" value="Cas2"/>
    <property type="match status" value="1"/>
</dbReference>
<dbReference type="GO" id="GO:0046872">
    <property type="term" value="F:metal ion binding"/>
    <property type="evidence" value="ECO:0007669"/>
    <property type="project" value="UniProtKB-UniRule"/>
</dbReference>
<comment type="function">
    <text evidence="9">CRISPR (clustered regularly interspaced short palindromic repeat), is an adaptive immune system that provides protection against mobile genetic elements (viruses, transposable elements and conjugative plasmids). CRISPR clusters contain sequences complementary to antecedent mobile elements and target invading nucleic acids. CRISPR clusters are transcribed and processed into CRISPR RNA (crRNA). Functions as a ssRNA-specific endoribonuclease. Involved in the integration of spacer DNA into the CRISPR cassette.</text>
</comment>
<evidence type="ECO:0000256" key="10">
    <source>
        <dbReference type="PIRNR" id="PIRNR032582"/>
    </source>
</evidence>
<gene>
    <name evidence="9 11" type="primary">cas2</name>
    <name evidence="11" type="ORF">TRIP_B330672</name>
</gene>
<evidence type="ECO:0000256" key="5">
    <source>
        <dbReference type="ARBA" id="ARBA00022759"/>
    </source>
</evidence>
<dbReference type="PANTHER" id="PTHR34405">
    <property type="entry name" value="CRISPR-ASSOCIATED ENDORIBONUCLEASE CAS2"/>
    <property type="match status" value="1"/>
</dbReference>
<comment type="cofactor">
    <cofactor evidence="1 9">
        <name>Mg(2+)</name>
        <dbReference type="ChEBI" id="CHEBI:18420"/>
    </cofactor>
</comment>
<keyword evidence="5 9" id="KW-0255">Endonuclease</keyword>
<evidence type="ECO:0000256" key="3">
    <source>
        <dbReference type="ARBA" id="ARBA00022722"/>
    </source>
</evidence>
<evidence type="ECO:0000313" key="11">
    <source>
        <dbReference type="EMBL" id="VBB44568.1"/>
    </source>
</evidence>
<keyword evidence="3 9" id="KW-0540">Nuclease</keyword>
<keyword evidence="8 9" id="KW-0051">Antiviral defense</keyword>
<protein>
    <recommendedName>
        <fullName evidence="9">CRISPR-associated endoribonuclease Cas2</fullName>
        <ecNumber evidence="9">3.1.-.-</ecNumber>
    </recommendedName>
</protein>
<dbReference type="PANTHER" id="PTHR34405:SF3">
    <property type="entry name" value="CRISPR-ASSOCIATED ENDORIBONUCLEASE CAS2 3"/>
    <property type="match status" value="1"/>
</dbReference>
<dbReference type="PIRSF" id="PIRSF032582">
    <property type="entry name" value="Cas2"/>
    <property type="match status" value="1"/>
</dbReference>
<keyword evidence="7 9" id="KW-0460">Magnesium</keyword>
<comment type="subunit">
    <text evidence="9">Homodimer, forms a heterotetramer with a Cas1 homodimer.</text>
</comment>
<evidence type="ECO:0000256" key="9">
    <source>
        <dbReference type="HAMAP-Rule" id="MF_01471"/>
    </source>
</evidence>
<dbReference type="Pfam" id="PF09827">
    <property type="entry name" value="CRISPR_Cas2"/>
    <property type="match status" value="1"/>
</dbReference>
<evidence type="ECO:0000256" key="1">
    <source>
        <dbReference type="ARBA" id="ARBA00001946"/>
    </source>
</evidence>
<name>A0A653A9G4_UNCDX</name>
<reference evidence="11" key="1">
    <citation type="submission" date="2018-07" db="EMBL/GenBank/DDBJ databases">
        <authorList>
            <consortium name="Genoscope - CEA"/>
            <person name="William W."/>
        </authorList>
    </citation>
    <scope>NUCLEOTIDE SEQUENCE</scope>
    <source>
        <strain evidence="11">IK1</strain>
    </source>
</reference>
<dbReference type="GO" id="GO:0016787">
    <property type="term" value="F:hydrolase activity"/>
    <property type="evidence" value="ECO:0007669"/>
    <property type="project" value="UniProtKB-KW"/>
</dbReference>
<dbReference type="GO" id="GO:0043571">
    <property type="term" value="P:maintenance of CRISPR repeat elements"/>
    <property type="evidence" value="ECO:0007669"/>
    <property type="project" value="UniProtKB-UniRule"/>
</dbReference>
<dbReference type="SUPFAM" id="SSF143430">
    <property type="entry name" value="TTP0101/SSO1404-like"/>
    <property type="match status" value="1"/>
</dbReference>
<proteinExistence type="inferred from homology"/>
<keyword evidence="6 9" id="KW-0378">Hydrolase</keyword>
<dbReference type="CDD" id="cd09725">
    <property type="entry name" value="Cas2_I_II_III"/>
    <property type="match status" value="1"/>
</dbReference>
<dbReference type="NCBIfam" id="TIGR01573">
    <property type="entry name" value="cas2"/>
    <property type="match status" value="1"/>
</dbReference>
<dbReference type="EC" id="3.1.-.-" evidence="9"/>
<keyword evidence="4 9" id="KW-0479">Metal-binding</keyword>